<dbReference type="SMART" id="SM00823">
    <property type="entry name" value="PKS_PP"/>
    <property type="match status" value="3"/>
</dbReference>
<feature type="region of interest" description="Disordered" evidence="9">
    <location>
        <begin position="1732"/>
        <end position="1759"/>
    </location>
</feature>
<feature type="compositionally biased region" description="Low complexity" evidence="9">
    <location>
        <begin position="1656"/>
        <end position="1668"/>
    </location>
</feature>
<dbReference type="CDD" id="cd08953">
    <property type="entry name" value="KR_2_SDR_x"/>
    <property type="match status" value="2"/>
</dbReference>
<evidence type="ECO:0000256" key="6">
    <source>
        <dbReference type="ARBA" id="ARBA00022679"/>
    </source>
</evidence>
<comment type="subcellular location">
    <subcellularLocation>
        <location evidence="1">Cytoplasm</location>
    </subcellularLocation>
</comment>
<feature type="region of interest" description="Disordered" evidence="9">
    <location>
        <begin position="1656"/>
        <end position="1701"/>
    </location>
</feature>
<dbReference type="Pfam" id="PF14765">
    <property type="entry name" value="PS-DH"/>
    <property type="match status" value="1"/>
</dbReference>
<dbReference type="Pfam" id="PF00109">
    <property type="entry name" value="ketoacyl-synt"/>
    <property type="match status" value="2"/>
</dbReference>
<dbReference type="Gene3D" id="1.10.1240.100">
    <property type="match status" value="2"/>
</dbReference>
<dbReference type="InterPro" id="IPR014031">
    <property type="entry name" value="Ketoacyl_synth_C"/>
</dbReference>
<feature type="region of interest" description="Disordered" evidence="9">
    <location>
        <begin position="2583"/>
        <end position="2618"/>
    </location>
</feature>
<name>A0ABX8BYA3_9ACTN</name>
<evidence type="ECO:0000313" key="13">
    <source>
        <dbReference type="EMBL" id="QUX26967.1"/>
    </source>
</evidence>
<feature type="compositionally biased region" description="Basic and acidic residues" evidence="9">
    <location>
        <begin position="1022"/>
        <end position="1037"/>
    </location>
</feature>
<feature type="region of interest" description="Disordered" evidence="9">
    <location>
        <begin position="2510"/>
        <end position="2534"/>
    </location>
</feature>
<keyword evidence="14" id="KW-1185">Reference proteome</keyword>
<feature type="domain" description="Carrier" evidence="10">
    <location>
        <begin position="1860"/>
        <end position="1937"/>
    </location>
</feature>
<dbReference type="InterPro" id="IPR006162">
    <property type="entry name" value="Ppantetheine_attach_site"/>
</dbReference>
<evidence type="ECO:0000259" key="10">
    <source>
        <dbReference type="PROSITE" id="PS50075"/>
    </source>
</evidence>
<dbReference type="Pfam" id="PF08659">
    <property type="entry name" value="KR"/>
    <property type="match status" value="2"/>
</dbReference>
<feature type="region of interest" description="Disordered" evidence="9">
    <location>
        <begin position="1014"/>
        <end position="1045"/>
    </location>
</feature>
<dbReference type="RefSeq" id="WP_212640055.1">
    <property type="nucleotide sequence ID" value="NZ_CP074132.1"/>
</dbReference>
<dbReference type="Gene3D" id="3.40.47.10">
    <property type="match status" value="2"/>
</dbReference>
<feature type="domain" description="PKS/mFAS DH" evidence="12">
    <location>
        <begin position="179"/>
        <end position="470"/>
    </location>
</feature>
<dbReference type="InterPro" id="IPR020841">
    <property type="entry name" value="PKS_Beta-ketoAc_synthase_dom"/>
</dbReference>
<dbReference type="Pfam" id="PF02801">
    <property type="entry name" value="Ketoacyl-synt_C"/>
    <property type="match status" value="2"/>
</dbReference>
<feature type="compositionally biased region" description="Low complexity" evidence="9">
    <location>
        <begin position="1733"/>
        <end position="1743"/>
    </location>
</feature>
<dbReference type="InterPro" id="IPR016039">
    <property type="entry name" value="Thiolase-like"/>
</dbReference>
<feature type="region of interest" description="Disordered" evidence="9">
    <location>
        <begin position="1943"/>
        <end position="1993"/>
    </location>
</feature>
<evidence type="ECO:0000259" key="12">
    <source>
        <dbReference type="PROSITE" id="PS52019"/>
    </source>
</evidence>
<feature type="domain" description="Ketosynthase family 3 (KS3)" evidence="11">
    <location>
        <begin position="1991"/>
        <end position="2415"/>
    </location>
</feature>
<evidence type="ECO:0000313" key="14">
    <source>
        <dbReference type="Proteomes" id="UP000678016"/>
    </source>
</evidence>
<accession>A0ABX8BYA3</accession>
<dbReference type="CDD" id="cd00833">
    <property type="entry name" value="PKS"/>
    <property type="match status" value="2"/>
</dbReference>
<dbReference type="EMBL" id="CP074132">
    <property type="protein sequence ID" value="QUX26967.1"/>
    <property type="molecule type" value="Genomic_DNA"/>
</dbReference>
<dbReference type="Pfam" id="PF21089">
    <property type="entry name" value="PKS_DH_N"/>
    <property type="match status" value="1"/>
</dbReference>
<dbReference type="InterPro" id="IPR049900">
    <property type="entry name" value="PKS_mFAS_DH"/>
</dbReference>
<dbReference type="Pfam" id="PF22336">
    <property type="entry name" value="RhiE-like_linker"/>
    <property type="match status" value="2"/>
</dbReference>
<dbReference type="InterPro" id="IPR036291">
    <property type="entry name" value="NAD(P)-bd_dom_sf"/>
</dbReference>
<dbReference type="InterPro" id="IPR020807">
    <property type="entry name" value="PKS_DH"/>
</dbReference>
<protein>
    <submittedName>
        <fullName evidence="13">SDR family NAD(P)-dependent oxidoreductase</fullName>
    </submittedName>
</protein>
<evidence type="ECO:0000256" key="2">
    <source>
        <dbReference type="ARBA" id="ARBA00004792"/>
    </source>
</evidence>
<reference evidence="14" key="1">
    <citation type="submission" date="2021-05" db="EMBL/GenBank/DDBJ databases">
        <title>Direct Submission.</title>
        <authorList>
            <person name="Li K."/>
            <person name="Gao J."/>
        </authorList>
    </citation>
    <scope>NUCLEOTIDE SEQUENCE [LARGE SCALE GENOMIC DNA]</scope>
    <source>
        <strain evidence="14">HDS12</strain>
    </source>
</reference>
<feature type="compositionally biased region" description="Pro residues" evidence="9">
    <location>
        <begin position="2584"/>
        <end position="2596"/>
    </location>
</feature>
<dbReference type="InterPro" id="IPR013968">
    <property type="entry name" value="PKS_KR"/>
</dbReference>
<dbReference type="PROSITE" id="PS52019">
    <property type="entry name" value="PKS_MFAS_DH"/>
    <property type="match status" value="1"/>
</dbReference>
<keyword evidence="7" id="KW-0677">Repeat</keyword>
<feature type="active site" description="Proton donor; for dehydratase activity" evidence="8">
    <location>
        <position position="383"/>
    </location>
</feature>
<dbReference type="PROSITE" id="PS52004">
    <property type="entry name" value="KS3_2"/>
    <property type="match status" value="2"/>
</dbReference>
<keyword evidence="6" id="KW-0808">Transferase</keyword>
<sequence>MRDSRAQILSSSVVVTLSAMAEAQLDSVARNLLDFVEEEEGLDLIDLAFSLQVGRAALDHRLAFVADSLDAVAEGLRAHLREGTTTGLHYGRVPEPLTWEEQDEDDRDLIRSLIAAGDHHGLARAWVGGRVVDWPLLYAPRKPYRTPLPTYPFAEERYWVQARPGPRAGAAAPAADRLHPLVHRNSSEFGRQRYSSVFTGEESFLADHRTRGTRTLPGAAYLEMALAAVADAGGSTAPDGGGTALTDVVWVRPFRVDDAPRELHVELWPNEAGAVRFEVLAPAADADADTAGPVVYCAGSLLPSGATATRLDLARLRTECAAGRLDAAEVYPAFRAAGIEYGDSFRGIDHLLLGEDQVLGRLVLPKTARPEGDGYRLHPGLLDAALQACMGMMVADPDAPGRALLPSGVERVEVFGAPPTDAWVRVRRGAQDTGEGTTRHFDLDLCDDAGHVRVSLRGLAVRAPRSADATAASAAPGTGEVLAVPRWRENPLPEPGPDASGPRPGAVFAEAGLLGDGRAGDPACEVWELTSRAPTIDARYTDYALQVFEGTRRLLRDGDRTGTVLQVLVEDRPESRLLAGLGGLLRTAGLEDPGVTGQVVIVDADTPVRERWALLEAERRVPADVTVRHRGGRREVLSWEEEPAAARPGPPWRTSGVYLITGGLGGLGRVFAEEITAQVKDATLVLTGRSPESERSGQVLERLRASGARVSYTSLDVADLSGVKALVDRVLRTYGTVHGVIHSAGVIEDDFLLRKTERAFREVLAPKVRGLVNLDEATRGIDLDFLVSFSSGAAVTGNVGQADYATANAFMDAFAEYRRDLVASGLRRGRTLSVNWPLWAEGGMRPDADTEALLLDRHGLVPLERAAGVEALERSLQTDHHQVLVASGDVARIRNALAKQRVGEDTGPVSSDEPGRARKSQDDGLEGRTVEYVTSLLSSVLKVPARRLDAGLPLERYGIDSVMAMNLTARLETVFGDLPKTLFFEYRDIGELSRYLLDSHEHRLRELLDGRSATAPEPAAVRPREAAVRTRTERRTGPETPVSVPESEDIAVIGLGGRYPQARDLREFWRNLVEGRDSVTEVPRDRWGHDADGGGPGAPYSGWGGFLDDVDRFDPLFFNMSPREAEATDPQERLFLECVYETLQDAGYTRQDLAAHAVNGVEGNVGVFVGAMYDEYQLYGATERAVADGRPIPGNAANIANRVSYFCDWRGPSLTVKTMCSSSLTALHLACQSLRLGDCEVAVAGGVNLSLHPNKYRLLEQAGFASSRGRCESFGEGGDGYVPAEGVGAVLLKRLDRAVADNDRIYGVIKSTAVNHGGRTNGYTVPNPNAQSGVITRALDKAGVDARSVSYVEAHGTGTSLGDPVEIAGLTKAFSRYTGDRQFCAIGSVKSNIGHAESAAGISALTKVLLQMRHGQLVPSLHAEVLNPHIDFGSTPFRVQRELAEWRRPTGADGVRVPRIAGISSFGAGGSNAHAIVSEYVSVEPPAADAPARRPLASVVVLSARTGEQLRDQAQRLLDWVREERIEDADLTGIAVTLQVGREHMDERLAFLCESADELAARLRDYLEGGDAAEAVYRGRVKRAEGTISSLADDEDMAHTIDAWVRKGKFGKLLELWVNGLDVPWRRFYPDPLPSRAPLPTYPFARKRFWPVGDAATGAATPGRRAPTVTETAERPAPRHEPPVPASPSPAPVNRAPALTKPRGIGLTPLAHAFGPARREVPALRVALSPTVEEAPGPRAAPTGPEPEPPPVSAPAAPDPDALVRELSATLAEALYMAEEEVDPDTNFTDLGLDSIVGVEWVKVINRRYGLDLAATRLYDAPTVHQLADYLRGLSPTESAPTRDRAPVAPAVPPGGPAAFSEQEIQADLLASLAEALYLDEDELDLDRNFTDFGLDSIVGVEWVKVINRRYGLDLAATRLYDHPTLLELTSCVRQELESGGALREGLPGVADSVPVPEPETASEAETGPGPTTASAAVAEPLPASPGAGPTDAIAVVGMSGRYPRSETQDEYWDNLANGRDCVREIPRSRWDVEEYYDPRPHQKGKSYSKWMGYLDDVEAFDPLFFHIPPAEAESMDPQQRLFLQEAYHAFEDAGYDPRSLTGHKCGVYLGIMSNEYSMLMQKRGGESSGAATSNSNAITAARIAYFLNLKGPAIALDTACSSSLVATHLAAQALRSGEIDMALVGGATLYLSPEAYVSMCGAGMLSPDGRCKAFDNGADGFVPGEGVGALVLKRLDDAERDGDHIHGVVLGSGINQDGRTNGITAPSVASQTELERDVYERHGIDPAGIGYVETHGTGTKLGDPIELEALAAVYREKTDKTGYCAIGSVKSNVGHTSAAAGMASIQKVLLCMRHEQLVPTLHFGRPNEHFDFEGSPFYVNTELKPWKTESGAARRAAVSGFGFSGTNAHLVLEEYLHESGEAAARPPAAPQVFVLSARGEEQLTTLAARLGKHLQEHPSLDPADVAHTLQQGREAMRRRLATVTTTVGELVERLTRYAEAGRADGVFTGEASRGRAGETAVETGSAPGGALSRAEAERLAAAWVGGTPVDWEPLHANARPRRVPLPTYPFARERYWFADAPVGAPPTPEVQPPAAEPESAEARPASVTEPPGGEARAGTSVLLKPVWDAVPAPAYRDPTAPSGRVVVVGGTEEHWERVRAVHPRAERLEAGPGDTAEAIAARLDATDDDLAHLIWLAPRAVPAGAMDDALLEAQESGLYACFRTLKALSNLGYARRALEFTVVTERSLRVRRADVVDPTDAGLHGLLGSVAKEYSSWTVRLVDLDPDRDWPLPQLFALPCEERGGVWAYRRGGWYRQALVPVRVADAEPADRPAYRRGGTYVVVGGAGGIGEAWTEHVIRSHAARVVWIGRREEDASIRRKLRRLGELGPEPRYVRADATDRASLERAYEDIKRTHGAVHGVIHSAIVLLDQSLERMDEERFRAAVTAKLDVSVRLAQVFHAEPLDFVLFFSSMNSFLKAPGQCNYVAGSVFEDAYAHRLASELPVPVKTMNWGYWGSVGIVAEPQYRERMTKAGAASIEPADGMAALDVLLTDAFDQLGLVRTHGGNS</sequence>
<dbReference type="PROSITE" id="PS00012">
    <property type="entry name" value="PHOSPHOPANTETHEINE"/>
    <property type="match status" value="1"/>
</dbReference>
<proteinExistence type="predicted"/>
<dbReference type="SUPFAM" id="SSF53901">
    <property type="entry name" value="Thiolase-like"/>
    <property type="match status" value="2"/>
</dbReference>
<dbReference type="InterPro" id="IPR036736">
    <property type="entry name" value="ACP-like_sf"/>
</dbReference>
<keyword evidence="4" id="KW-0963">Cytoplasm</keyword>
<feature type="compositionally biased region" description="Pro residues" evidence="9">
    <location>
        <begin position="1744"/>
        <end position="1753"/>
    </location>
</feature>
<evidence type="ECO:0000256" key="7">
    <source>
        <dbReference type="ARBA" id="ARBA00022737"/>
    </source>
</evidence>
<feature type="compositionally biased region" description="Basic and acidic residues" evidence="9">
    <location>
        <begin position="1672"/>
        <end position="1682"/>
    </location>
</feature>
<dbReference type="Pfam" id="PF22621">
    <property type="entry name" value="CurL-like_PKS_C"/>
    <property type="match status" value="1"/>
</dbReference>
<evidence type="ECO:0000256" key="3">
    <source>
        <dbReference type="ARBA" id="ARBA00022450"/>
    </source>
</evidence>
<dbReference type="Gene3D" id="3.10.129.110">
    <property type="entry name" value="Polyketide synthase dehydratase"/>
    <property type="match status" value="1"/>
</dbReference>
<dbReference type="SMART" id="SM01294">
    <property type="entry name" value="PKS_PP_betabranch"/>
    <property type="match status" value="2"/>
</dbReference>
<dbReference type="PANTHER" id="PTHR43775">
    <property type="entry name" value="FATTY ACID SYNTHASE"/>
    <property type="match status" value="1"/>
</dbReference>
<dbReference type="InterPro" id="IPR014030">
    <property type="entry name" value="Ketoacyl_synth_N"/>
</dbReference>
<dbReference type="SUPFAM" id="SSF51735">
    <property type="entry name" value="NAD(P)-binding Rossmann-fold domains"/>
    <property type="match status" value="3"/>
</dbReference>
<feature type="compositionally biased region" description="Basic and acidic residues" evidence="9">
    <location>
        <begin position="913"/>
        <end position="924"/>
    </location>
</feature>
<evidence type="ECO:0000259" key="11">
    <source>
        <dbReference type="PROSITE" id="PS52004"/>
    </source>
</evidence>
<keyword evidence="5" id="KW-0597">Phosphoprotein</keyword>
<dbReference type="Proteomes" id="UP000678016">
    <property type="component" value="Chromosome"/>
</dbReference>
<dbReference type="SMART" id="SM00825">
    <property type="entry name" value="PKS_KS"/>
    <property type="match status" value="2"/>
</dbReference>
<keyword evidence="3" id="KW-0596">Phosphopantetheine</keyword>
<dbReference type="Pfam" id="PF00550">
    <property type="entry name" value="PP-binding"/>
    <property type="match status" value="3"/>
</dbReference>
<dbReference type="Gene3D" id="3.40.50.720">
    <property type="entry name" value="NAD(P)-binding Rossmann-like Domain"/>
    <property type="match status" value="2"/>
</dbReference>
<evidence type="ECO:0000256" key="4">
    <source>
        <dbReference type="ARBA" id="ARBA00022490"/>
    </source>
</evidence>
<feature type="region of interest" description="C-terminal hotdog fold" evidence="8">
    <location>
        <begin position="321"/>
        <end position="470"/>
    </location>
</feature>
<feature type="domain" description="Carrier" evidence="10">
    <location>
        <begin position="927"/>
        <end position="1000"/>
    </location>
</feature>
<feature type="region of interest" description="N-terminal hotdog fold" evidence="8">
    <location>
        <begin position="179"/>
        <end position="308"/>
    </location>
</feature>
<dbReference type="InterPro" id="IPR042104">
    <property type="entry name" value="PKS_dehydratase_sf"/>
</dbReference>
<evidence type="ECO:0000256" key="1">
    <source>
        <dbReference type="ARBA" id="ARBA00004496"/>
    </source>
</evidence>
<gene>
    <name evidence="13" type="ORF">KGD83_16530</name>
</gene>
<feature type="domain" description="Carrier" evidence="10">
    <location>
        <begin position="1758"/>
        <end position="1835"/>
    </location>
</feature>
<dbReference type="PANTHER" id="PTHR43775:SF37">
    <property type="entry name" value="SI:DKEY-61P9.11"/>
    <property type="match status" value="1"/>
</dbReference>
<dbReference type="InterPro" id="IPR020806">
    <property type="entry name" value="PKS_PP-bd"/>
</dbReference>
<dbReference type="InterPro" id="IPR009081">
    <property type="entry name" value="PP-bd_ACP"/>
</dbReference>
<dbReference type="InterPro" id="IPR057326">
    <property type="entry name" value="KR_dom"/>
</dbReference>
<dbReference type="InterPro" id="IPR050091">
    <property type="entry name" value="PKS_NRPS_Biosynth_Enz"/>
</dbReference>
<dbReference type="SMART" id="SM00822">
    <property type="entry name" value="PKS_KR"/>
    <property type="match status" value="2"/>
</dbReference>
<evidence type="ECO:0000256" key="8">
    <source>
        <dbReference type="PROSITE-ProRule" id="PRU01363"/>
    </source>
</evidence>
<dbReference type="Gene3D" id="1.10.1200.10">
    <property type="entry name" value="ACP-like"/>
    <property type="match status" value="3"/>
</dbReference>
<dbReference type="InterPro" id="IPR049552">
    <property type="entry name" value="PKS_DH_N"/>
</dbReference>
<evidence type="ECO:0000256" key="5">
    <source>
        <dbReference type="ARBA" id="ARBA00022553"/>
    </source>
</evidence>
<feature type="region of interest" description="Disordered" evidence="9">
    <location>
        <begin position="901"/>
        <end position="924"/>
    </location>
</feature>
<dbReference type="SMART" id="SM00826">
    <property type="entry name" value="PKS_DH"/>
    <property type="match status" value="1"/>
</dbReference>
<organism evidence="13 14">
    <name type="scientific">Nocardiopsis akebiae</name>
    <dbReference type="NCBI Taxonomy" id="2831968"/>
    <lineage>
        <taxon>Bacteria</taxon>
        <taxon>Bacillati</taxon>
        <taxon>Actinomycetota</taxon>
        <taxon>Actinomycetes</taxon>
        <taxon>Streptosporangiales</taxon>
        <taxon>Nocardiopsidaceae</taxon>
        <taxon>Nocardiopsis</taxon>
    </lineage>
</organism>
<dbReference type="SUPFAM" id="SSF47336">
    <property type="entry name" value="ACP-like"/>
    <property type="match status" value="3"/>
</dbReference>
<dbReference type="PROSITE" id="PS50075">
    <property type="entry name" value="CARRIER"/>
    <property type="match status" value="3"/>
</dbReference>
<dbReference type="Gene3D" id="3.30.70.3290">
    <property type="match status" value="1"/>
</dbReference>
<feature type="domain" description="Ketosynthase family 3 (KS3)" evidence="11">
    <location>
        <begin position="1047"/>
        <end position="1479"/>
    </location>
</feature>
<feature type="compositionally biased region" description="Low complexity" evidence="9">
    <location>
        <begin position="2597"/>
        <end position="2606"/>
    </location>
</feature>
<dbReference type="InterPro" id="IPR054514">
    <property type="entry name" value="RhiE-like_linker"/>
</dbReference>
<comment type="pathway">
    <text evidence="2">Antibiotic biosynthesis.</text>
</comment>
<feature type="active site" description="Proton acceptor; for dehydratase activity" evidence="8">
    <location>
        <position position="208"/>
    </location>
</feature>
<dbReference type="InterPro" id="IPR049551">
    <property type="entry name" value="PKS_DH_C"/>
</dbReference>
<evidence type="ECO:0000256" key="9">
    <source>
        <dbReference type="SAM" id="MobiDB-lite"/>
    </source>
</evidence>